<evidence type="ECO:0000256" key="1">
    <source>
        <dbReference type="SAM" id="MobiDB-lite"/>
    </source>
</evidence>
<organism evidence="2 3">
    <name type="scientific">Ephemerocybe angulata</name>
    <dbReference type="NCBI Taxonomy" id="980116"/>
    <lineage>
        <taxon>Eukaryota</taxon>
        <taxon>Fungi</taxon>
        <taxon>Dikarya</taxon>
        <taxon>Basidiomycota</taxon>
        <taxon>Agaricomycotina</taxon>
        <taxon>Agaricomycetes</taxon>
        <taxon>Agaricomycetidae</taxon>
        <taxon>Agaricales</taxon>
        <taxon>Agaricineae</taxon>
        <taxon>Psathyrellaceae</taxon>
        <taxon>Ephemerocybe</taxon>
    </lineage>
</organism>
<sequence>MAGHLQVAHSKITIPDHRSPITQGEHIEVQKQHASKVEVLSTKAPPTYGINVLALVFEEGCEMRKPETTGIFLSVNLNYMLDSELWDGGATRRRRGSRGAAPASWSKERSRLAGEACKASRSDEAREDIPNLALDQPFRVLHATPPIWSAVDRRSSFDVTAASSALSPNAPEDAPWPNALLITIRPTYIRWRGLSTRNTKRNERVMGTRNARQPAQSRSPLAGARSTQLLPPPSPPRTPEHRAQNFARALATFLAGIIGWVGLSTDGPHEEKPGSCRSFVSLPPPCSSPYSRTPLFVPRH</sequence>
<dbReference type="Proteomes" id="UP000521943">
    <property type="component" value="Unassembled WGS sequence"/>
</dbReference>
<protein>
    <submittedName>
        <fullName evidence="2">Uncharacterized protein</fullName>
    </submittedName>
</protein>
<proteinExistence type="predicted"/>
<name>A0A8H6MB19_9AGAR</name>
<reference evidence="2 3" key="1">
    <citation type="submission" date="2020-07" db="EMBL/GenBank/DDBJ databases">
        <title>Comparative genomics of pyrophilous fungi reveals a link between fire events and developmental genes.</title>
        <authorList>
            <consortium name="DOE Joint Genome Institute"/>
            <person name="Steindorff A.S."/>
            <person name="Carver A."/>
            <person name="Calhoun S."/>
            <person name="Stillman K."/>
            <person name="Liu H."/>
            <person name="Lipzen A."/>
            <person name="Pangilinan J."/>
            <person name="Labutti K."/>
            <person name="Bruns T.D."/>
            <person name="Grigoriev I.V."/>
        </authorList>
    </citation>
    <scope>NUCLEOTIDE SEQUENCE [LARGE SCALE GENOMIC DNA]</scope>
    <source>
        <strain evidence="2 3">CBS 144469</strain>
    </source>
</reference>
<accession>A0A8H6MB19</accession>
<feature type="region of interest" description="Disordered" evidence="1">
    <location>
        <begin position="199"/>
        <end position="241"/>
    </location>
</feature>
<feature type="compositionally biased region" description="Polar residues" evidence="1">
    <location>
        <begin position="210"/>
        <end position="219"/>
    </location>
</feature>
<comment type="caution">
    <text evidence="2">The sequence shown here is derived from an EMBL/GenBank/DDBJ whole genome shotgun (WGS) entry which is preliminary data.</text>
</comment>
<evidence type="ECO:0000313" key="3">
    <source>
        <dbReference type="Proteomes" id="UP000521943"/>
    </source>
</evidence>
<gene>
    <name evidence="2" type="ORF">DFP72DRAFT_1041933</name>
</gene>
<keyword evidence="3" id="KW-1185">Reference proteome</keyword>
<dbReference type="EMBL" id="JACGCI010000009">
    <property type="protein sequence ID" value="KAF6761765.1"/>
    <property type="molecule type" value="Genomic_DNA"/>
</dbReference>
<evidence type="ECO:0000313" key="2">
    <source>
        <dbReference type="EMBL" id="KAF6761765.1"/>
    </source>
</evidence>
<dbReference type="AlphaFoldDB" id="A0A8H6MB19"/>